<evidence type="ECO:0000259" key="1">
    <source>
        <dbReference type="PROSITE" id="PS50181"/>
    </source>
</evidence>
<dbReference type="Proteomes" id="UP000054477">
    <property type="component" value="Unassembled WGS sequence"/>
</dbReference>
<gene>
    <name evidence="2" type="ORF">K443DRAFT_14161</name>
</gene>
<dbReference type="CDD" id="cd09917">
    <property type="entry name" value="F-box_SF"/>
    <property type="match status" value="1"/>
</dbReference>
<dbReference type="Gene3D" id="1.20.1280.50">
    <property type="match status" value="1"/>
</dbReference>
<dbReference type="AlphaFoldDB" id="A0A0C9WN83"/>
<organism evidence="2 3">
    <name type="scientific">Laccaria amethystina LaAM-08-1</name>
    <dbReference type="NCBI Taxonomy" id="1095629"/>
    <lineage>
        <taxon>Eukaryota</taxon>
        <taxon>Fungi</taxon>
        <taxon>Dikarya</taxon>
        <taxon>Basidiomycota</taxon>
        <taxon>Agaricomycotina</taxon>
        <taxon>Agaricomycetes</taxon>
        <taxon>Agaricomycetidae</taxon>
        <taxon>Agaricales</taxon>
        <taxon>Agaricineae</taxon>
        <taxon>Hydnangiaceae</taxon>
        <taxon>Laccaria</taxon>
    </lineage>
</organism>
<dbReference type="EMBL" id="KN838975">
    <property type="protein sequence ID" value="KIJ91725.1"/>
    <property type="molecule type" value="Genomic_DNA"/>
</dbReference>
<accession>A0A0C9WN83</accession>
<name>A0A0C9WN83_9AGAR</name>
<proteinExistence type="predicted"/>
<reference evidence="2 3" key="1">
    <citation type="submission" date="2014-04" db="EMBL/GenBank/DDBJ databases">
        <authorList>
            <consortium name="DOE Joint Genome Institute"/>
            <person name="Kuo A."/>
            <person name="Kohler A."/>
            <person name="Nagy L.G."/>
            <person name="Floudas D."/>
            <person name="Copeland A."/>
            <person name="Barry K.W."/>
            <person name="Cichocki N."/>
            <person name="Veneault-Fourrey C."/>
            <person name="LaButti K."/>
            <person name="Lindquist E.A."/>
            <person name="Lipzen A."/>
            <person name="Lundell T."/>
            <person name="Morin E."/>
            <person name="Murat C."/>
            <person name="Sun H."/>
            <person name="Tunlid A."/>
            <person name="Henrissat B."/>
            <person name="Grigoriev I.V."/>
            <person name="Hibbett D.S."/>
            <person name="Martin F."/>
            <person name="Nordberg H.P."/>
            <person name="Cantor M.N."/>
            <person name="Hua S.X."/>
        </authorList>
    </citation>
    <scope>NUCLEOTIDE SEQUENCE [LARGE SCALE GENOMIC DNA]</scope>
    <source>
        <strain evidence="2 3">LaAM-08-1</strain>
    </source>
</reference>
<dbReference type="InterPro" id="IPR036047">
    <property type="entry name" value="F-box-like_dom_sf"/>
</dbReference>
<dbReference type="InterPro" id="IPR001810">
    <property type="entry name" value="F-box_dom"/>
</dbReference>
<protein>
    <recommendedName>
        <fullName evidence="1">F-box domain-containing protein</fullName>
    </recommendedName>
</protein>
<sequence length="173" mass="19749">MQSPNTPSLTHLPDELLQNIVNHLEDESLIQLSMTCKRLHFFVLPIVFARANILDNNINDAACFYLHDPPFHILHALQLALFVQNIDFLGINFGYRTSMVLPYARELHKLVTCLPSVKRFYLSLSYSSSPSAPHPGWQKEVIPLLDLVVNRSCFLSSVKLQVRLWQLSPLLKA</sequence>
<evidence type="ECO:0000313" key="2">
    <source>
        <dbReference type="EMBL" id="KIJ91725.1"/>
    </source>
</evidence>
<dbReference type="OrthoDB" id="2635672at2759"/>
<feature type="domain" description="F-box" evidence="1">
    <location>
        <begin position="6"/>
        <end position="51"/>
    </location>
</feature>
<evidence type="ECO:0000313" key="3">
    <source>
        <dbReference type="Proteomes" id="UP000054477"/>
    </source>
</evidence>
<dbReference type="PROSITE" id="PS50181">
    <property type="entry name" value="FBOX"/>
    <property type="match status" value="1"/>
</dbReference>
<dbReference type="SUPFAM" id="SSF81383">
    <property type="entry name" value="F-box domain"/>
    <property type="match status" value="1"/>
</dbReference>
<dbReference type="Pfam" id="PF00646">
    <property type="entry name" value="F-box"/>
    <property type="match status" value="1"/>
</dbReference>
<dbReference type="HOGENOM" id="CLU_1547852_0_0_1"/>
<reference evidence="3" key="2">
    <citation type="submission" date="2015-01" db="EMBL/GenBank/DDBJ databases">
        <title>Evolutionary Origins and Diversification of the Mycorrhizal Mutualists.</title>
        <authorList>
            <consortium name="DOE Joint Genome Institute"/>
            <consortium name="Mycorrhizal Genomics Consortium"/>
            <person name="Kohler A."/>
            <person name="Kuo A."/>
            <person name="Nagy L.G."/>
            <person name="Floudas D."/>
            <person name="Copeland A."/>
            <person name="Barry K.W."/>
            <person name="Cichocki N."/>
            <person name="Veneault-Fourrey C."/>
            <person name="LaButti K."/>
            <person name="Lindquist E.A."/>
            <person name="Lipzen A."/>
            <person name="Lundell T."/>
            <person name="Morin E."/>
            <person name="Murat C."/>
            <person name="Riley R."/>
            <person name="Ohm R."/>
            <person name="Sun H."/>
            <person name="Tunlid A."/>
            <person name="Henrissat B."/>
            <person name="Grigoriev I.V."/>
            <person name="Hibbett D.S."/>
            <person name="Martin F."/>
        </authorList>
    </citation>
    <scope>NUCLEOTIDE SEQUENCE [LARGE SCALE GENOMIC DNA]</scope>
    <source>
        <strain evidence="3">LaAM-08-1</strain>
    </source>
</reference>
<keyword evidence="3" id="KW-1185">Reference proteome</keyword>